<proteinExistence type="predicted"/>
<organism evidence="1 2">
    <name type="scientific">Streptomyces enissocaesilis</name>
    <dbReference type="NCBI Taxonomy" id="332589"/>
    <lineage>
        <taxon>Bacteria</taxon>
        <taxon>Bacillati</taxon>
        <taxon>Actinomycetota</taxon>
        <taxon>Actinomycetes</taxon>
        <taxon>Kitasatosporales</taxon>
        <taxon>Streptomycetaceae</taxon>
        <taxon>Streptomyces</taxon>
        <taxon>Streptomyces rochei group</taxon>
    </lineage>
</organism>
<protein>
    <submittedName>
        <fullName evidence="1">Uncharacterized protein</fullName>
    </submittedName>
</protein>
<evidence type="ECO:0000313" key="1">
    <source>
        <dbReference type="EMBL" id="GAA2929411.1"/>
    </source>
</evidence>
<keyword evidence="2" id="KW-1185">Reference proteome</keyword>
<gene>
    <name evidence="1" type="ORF">GCM10010446_12440</name>
</gene>
<dbReference type="Proteomes" id="UP001500403">
    <property type="component" value="Unassembled WGS sequence"/>
</dbReference>
<dbReference type="EMBL" id="BAAAUD010000013">
    <property type="protein sequence ID" value="GAA2929411.1"/>
    <property type="molecule type" value="Genomic_DNA"/>
</dbReference>
<comment type="caution">
    <text evidence="1">The sequence shown here is derived from an EMBL/GenBank/DDBJ whole genome shotgun (WGS) entry which is preliminary data.</text>
</comment>
<accession>A0ABP6JFM8</accession>
<name>A0ABP6JFM8_9ACTN</name>
<evidence type="ECO:0000313" key="2">
    <source>
        <dbReference type="Proteomes" id="UP001500403"/>
    </source>
</evidence>
<reference evidence="2" key="1">
    <citation type="journal article" date="2019" name="Int. J. Syst. Evol. Microbiol.">
        <title>The Global Catalogue of Microorganisms (GCM) 10K type strain sequencing project: providing services to taxonomists for standard genome sequencing and annotation.</title>
        <authorList>
            <consortium name="The Broad Institute Genomics Platform"/>
            <consortium name="The Broad Institute Genome Sequencing Center for Infectious Disease"/>
            <person name="Wu L."/>
            <person name="Ma J."/>
        </authorList>
    </citation>
    <scope>NUCLEOTIDE SEQUENCE [LARGE SCALE GENOMIC DNA]</scope>
    <source>
        <strain evidence="2">JCM 9088</strain>
    </source>
</reference>
<sequence length="111" mass="11146">MDADSAGGSLAEEVVGAVEGGDLERLLGVRTEEVLELALEGVASGDAVSDVIEEADELLAAHVLHVVLLKVVLGRAAPVGVMGRPSCGAEWGARRAASMGWGQAVAVVSAA</sequence>